<keyword evidence="3" id="KW-0723">Serine/threonine-protein kinase</keyword>
<evidence type="ECO:0000256" key="12">
    <source>
        <dbReference type="SAM" id="MobiDB-lite"/>
    </source>
</evidence>
<keyword evidence="15" id="KW-1185">Reference proteome</keyword>
<dbReference type="GO" id="GO:0005516">
    <property type="term" value="F:calmodulin binding"/>
    <property type="evidence" value="ECO:0007669"/>
    <property type="project" value="UniProtKB-KW"/>
</dbReference>
<dbReference type="AlphaFoldDB" id="A0A167VPK0"/>
<reference evidence="14 15" key="1">
    <citation type="journal article" date="2016" name="Genome Biol. Evol.">
        <title>Divergent and convergent evolution of fungal pathogenicity.</title>
        <authorList>
            <person name="Shang Y."/>
            <person name="Xiao G."/>
            <person name="Zheng P."/>
            <person name="Cen K."/>
            <person name="Zhan S."/>
            <person name="Wang C."/>
        </authorList>
    </citation>
    <scope>NUCLEOTIDE SEQUENCE [LARGE SCALE GENOMIC DNA]</scope>
    <source>
        <strain evidence="14 15">ARSEF 7405</strain>
    </source>
</reference>
<dbReference type="GO" id="GO:0004683">
    <property type="term" value="F:calcium/calmodulin-dependent protein kinase activity"/>
    <property type="evidence" value="ECO:0007669"/>
    <property type="project" value="UniProtKB-EC"/>
</dbReference>
<dbReference type="InterPro" id="IPR000719">
    <property type="entry name" value="Prot_kinase_dom"/>
</dbReference>
<evidence type="ECO:0000256" key="5">
    <source>
        <dbReference type="ARBA" id="ARBA00022679"/>
    </source>
</evidence>
<dbReference type="InterPro" id="IPR011009">
    <property type="entry name" value="Kinase-like_dom_sf"/>
</dbReference>
<dbReference type="Proteomes" id="UP000242877">
    <property type="component" value="Unassembled WGS sequence"/>
</dbReference>
<evidence type="ECO:0000256" key="9">
    <source>
        <dbReference type="ARBA" id="ARBA00022860"/>
    </source>
</evidence>
<dbReference type="Pfam" id="PF00069">
    <property type="entry name" value="Pkinase"/>
    <property type="match status" value="1"/>
</dbReference>
<evidence type="ECO:0000256" key="2">
    <source>
        <dbReference type="ARBA" id="ARBA00012434"/>
    </source>
</evidence>
<feature type="region of interest" description="Disordered" evidence="12">
    <location>
        <begin position="275"/>
        <end position="301"/>
    </location>
</feature>
<keyword evidence="7 14" id="KW-0418">Kinase</keyword>
<gene>
    <name evidence="14" type="ORF">AAP_05305</name>
</gene>
<comment type="catalytic activity">
    <reaction evidence="10">
        <text>L-threonyl-[protein] + ATP = O-phospho-L-threonyl-[protein] + ADP + H(+)</text>
        <dbReference type="Rhea" id="RHEA:46608"/>
        <dbReference type="Rhea" id="RHEA-COMP:11060"/>
        <dbReference type="Rhea" id="RHEA-COMP:11605"/>
        <dbReference type="ChEBI" id="CHEBI:15378"/>
        <dbReference type="ChEBI" id="CHEBI:30013"/>
        <dbReference type="ChEBI" id="CHEBI:30616"/>
        <dbReference type="ChEBI" id="CHEBI:61977"/>
        <dbReference type="ChEBI" id="CHEBI:456216"/>
        <dbReference type="EC" id="2.7.11.17"/>
    </reaction>
</comment>
<keyword evidence="8" id="KW-0067">ATP-binding</keyword>
<dbReference type="GO" id="GO:0005524">
    <property type="term" value="F:ATP binding"/>
    <property type="evidence" value="ECO:0007669"/>
    <property type="project" value="UniProtKB-KW"/>
</dbReference>
<feature type="region of interest" description="Disordered" evidence="12">
    <location>
        <begin position="318"/>
        <end position="339"/>
    </location>
</feature>
<evidence type="ECO:0000259" key="13">
    <source>
        <dbReference type="PROSITE" id="PS50011"/>
    </source>
</evidence>
<dbReference type="FunFam" id="1.10.510.10:FF:000449">
    <property type="entry name" value="Calcium/calmodulin-dependent protein kinase"/>
    <property type="match status" value="1"/>
</dbReference>
<feature type="domain" description="Protein kinase" evidence="13">
    <location>
        <begin position="1"/>
        <end position="204"/>
    </location>
</feature>
<dbReference type="EMBL" id="AZGZ01000030">
    <property type="protein sequence ID" value="KZZ87821.1"/>
    <property type="molecule type" value="Genomic_DNA"/>
</dbReference>
<dbReference type="SUPFAM" id="SSF56112">
    <property type="entry name" value="Protein kinase-like (PK-like)"/>
    <property type="match status" value="1"/>
</dbReference>
<dbReference type="VEuPathDB" id="FungiDB:AAP_05305"/>
<comment type="similarity">
    <text evidence="1">Belongs to the protein kinase superfamily. CAMK Ser/Thr protein kinase family. CaMK subfamily.</text>
</comment>
<keyword evidence="4" id="KW-0597">Phosphoprotein</keyword>
<evidence type="ECO:0000313" key="15">
    <source>
        <dbReference type="Proteomes" id="UP000242877"/>
    </source>
</evidence>
<evidence type="ECO:0000256" key="3">
    <source>
        <dbReference type="ARBA" id="ARBA00022527"/>
    </source>
</evidence>
<keyword evidence="5" id="KW-0808">Transferase</keyword>
<keyword evidence="9" id="KW-0112">Calmodulin-binding</keyword>
<dbReference type="Gene3D" id="1.10.510.10">
    <property type="entry name" value="Transferase(Phosphotransferase) domain 1"/>
    <property type="match status" value="1"/>
</dbReference>
<dbReference type="PANTHER" id="PTHR24347">
    <property type="entry name" value="SERINE/THREONINE-PROTEIN KINASE"/>
    <property type="match status" value="1"/>
</dbReference>
<evidence type="ECO:0000256" key="6">
    <source>
        <dbReference type="ARBA" id="ARBA00022741"/>
    </source>
</evidence>
<name>A0A167VPK0_9EURO</name>
<proteinExistence type="inferred from homology"/>
<sequence>MRLPWEISRSNLPLQDKYYIVTQLAVGGELFDRICQKGKFTERDASETIRQVFEAVAYLHERNIVHRDLKPENLLYTTHAEDSSLVLADFGIAKMLESESDQLTSMAGSFGYAAPEVMMKQGHGKAVDIWSMGIITYTLLCGYSPYRSENIQDLIEECLESQVVFHQQYWRGVSQEAKDFILDLLQVDPSKRPTADEVLHHPWLCGDNASDHDLLPELKAFAARSRLRRGIEIVKLKNRLNALRQFEAEISEEDKDIPSDHDDENGGLPAILTAGMQKTKISDNEETSEDPNSTRRRLSRAAASGIFKDVVLAKVREMKENEERARLEKEVEKRHSSSS</sequence>
<evidence type="ECO:0000313" key="14">
    <source>
        <dbReference type="EMBL" id="KZZ87821.1"/>
    </source>
</evidence>
<comment type="caution">
    <text evidence="14">The sequence shown here is derived from an EMBL/GenBank/DDBJ whole genome shotgun (WGS) entry which is preliminary data.</text>
</comment>
<keyword evidence="6" id="KW-0547">Nucleotide-binding</keyword>
<evidence type="ECO:0000256" key="11">
    <source>
        <dbReference type="ARBA" id="ARBA00047430"/>
    </source>
</evidence>
<dbReference type="InterPro" id="IPR008271">
    <property type="entry name" value="Ser/Thr_kinase_AS"/>
</dbReference>
<accession>A0A167VPK0</accession>
<organism evidence="14 15">
    <name type="scientific">Ascosphaera apis ARSEF 7405</name>
    <dbReference type="NCBI Taxonomy" id="392613"/>
    <lineage>
        <taxon>Eukaryota</taxon>
        <taxon>Fungi</taxon>
        <taxon>Dikarya</taxon>
        <taxon>Ascomycota</taxon>
        <taxon>Pezizomycotina</taxon>
        <taxon>Eurotiomycetes</taxon>
        <taxon>Eurotiomycetidae</taxon>
        <taxon>Onygenales</taxon>
        <taxon>Ascosphaeraceae</taxon>
        <taxon>Ascosphaera</taxon>
    </lineage>
</organism>
<protein>
    <recommendedName>
        <fullName evidence="2">calcium/calmodulin-dependent protein kinase</fullName>
        <ecNumber evidence="2">2.7.11.17</ecNumber>
    </recommendedName>
</protein>
<dbReference type="OrthoDB" id="40902at2759"/>
<comment type="catalytic activity">
    <reaction evidence="11">
        <text>L-seryl-[protein] + ATP = O-phospho-L-seryl-[protein] + ADP + H(+)</text>
        <dbReference type="Rhea" id="RHEA:17989"/>
        <dbReference type="Rhea" id="RHEA-COMP:9863"/>
        <dbReference type="Rhea" id="RHEA-COMP:11604"/>
        <dbReference type="ChEBI" id="CHEBI:15378"/>
        <dbReference type="ChEBI" id="CHEBI:29999"/>
        <dbReference type="ChEBI" id="CHEBI:30616"/>
        <dbReference type="ChEBI" id="CHEBI:83421"/>
        <dbReference type="ChEBI" id="CHEBI:456216"/>
        <dbReference type="EC" id="2.7.11.17"/>
    </reaction>
</comment>
<dbReference type="EC" id="2.7.11.17" evidence="2"/>
<evidence type="ECO:0000256" key="4">
    <source>
        <dbReference type="ARBA" id="ARBA00022553"/>
    </source>
</evidence>
<dbReference type="PROSITE" id="PS00108">
    <property type="entry name" value="PROTEIN_KINASE_ST"/>
    <property type="match status" value="1"/>
</dbReference>
<evidence type="ECO:0000256" key="8">
    <source>
        <dbReference type="ARBA" id="ARBA00022840"/>
    </source>
</evidence>
<dbReference type="PROSITE" id="PS50011">
    <property type="entry name" value="PROTEIN_KINASE_DOM"/>
    <property type="match status" value="1"/>
</dbReference>
<dbReference type="SMART" id="SM00220">
    <property type="entry name" value="S_TKc"/>
    <property type="match status" value="1"/>
</dbReference>
<evidence type="ECO:0000256" key="7">
    <source>
        <dbReference type="ARBA" id="ARBA00022777"/>
    </source>
</evidence>
<dbReference type="CDD" id="cd05117">
    <property type="entry name" value="STKc_CAMK"/>
    <property type="match status" value="1"/>
</dbReference>
<evidence type="ECO:0000256" key="10">
    <source>
        <dbReference type="ARBA" id="ARBA00047307"/>
    </source>
</evidence>
<evidence type="ECO:0000256" key="1">
    <source>
        <dbReference type="ARBA" id="ARBA00005354"/>
    </source>
</evidence>